<proteinExistence type="predicted"/>
<comment type="caution">
    <text evidence="2">The sequence shown here is derived from an EMBL/GenBank/DDBJ whole genome shotgun (WGS) entry which is preliminary data.</text>
</comment>
<keyword evidence="1" id="KW-1133">Transmembrane helix</keyword>
<evidence type="ECO:0000256" key="1">
    <source>
        <dbReference type="SAM" id="Phobius"/>
    </source>
</evidence>
<organism evidence="2">
    <name type="scientific">marine sediment metagenome</name>
    <dbReference type="NCBI Taxonomy" id="412755"/>
    <lineage>
        <taxon>unclassified sequences</taxon>
        <taxon>metagenomes</taxon>
        <taxon>ecological metagenomes</taxon>
    </lineage>
</organism>
<sequence>METIVYALAILALSVTVFLFLVSFWMRVCGKSHSLPHCPYPPMPPVKEPAKEKVVRLTMDGRTIEYESDQREIYDAIAALVEQNTVLLRTDPILHVDGAFGSAKKPESGEVVYCPDDKPNLVDTNLRYIETLMAIAKGESK</sequence>
<keyword evidence="1" id="KW-0472">Membrane</keyword>
<feature type="transmembrane region" description="Helical" evidence="1">
    <location>
        <begin position="6"/>
        <end position="26"/>
    </location>
</feature>
<accession>X0SZT7</accession>
<protein>
    <submittedName>
        <fullName evidence="2">Uncharacterized protein</fullName>
    </submittedName>
</protein>
<reference evidence="2" key="1">
    <citation type="journal article" date="2014" name="Front. Microbiol.">
        <title>High frequency of phylogenetically diverse reductive dehalogenase-homologous genes in deep subseafloor sedimentary metagenomes.</title>
        <authorList>
            <person name="Kawai M."/>
            <person name="Futagami T."/>
            <person name="Toyoda A."/>
            <person name="Takaki Y."/>
            <person name="Nishi S."/>
            <person name="Hori S."/>
            <person name="Arai W."/>
            <person name="Tsubouchi T."/>
            <person name="Morono Y."/>
            <person name="Uchiyama I."/>
            <person name="Ito T."/>
            <person name="Fujiyama A."/>
            <person name="Inagaki F."/>
            <person name="Takami H."/>
        </authorList>
    </citation>
    <scope>NUCLEOTIDE SEQUENCE</scope>
    <source>
        <strain evidence="2">Expedition CK06-06</strain>
    </source>
</reference>
<evidence type="ECO:0000313" key="2">
    <source>
        <dbReference type="EMBL" id="GAF69330.1"/>
    </source>
</evidence>
<dbReference type="AlphaFoldDB" id="X0SZT7"/>
<name>X0SZT7_9ZZZZ</name>
<gene>
    <name evidence="2" type="ORF">S01H1_04894</name>
</gene>
<keyword evidence="1" id="KW-0812">Transmembrane</keyword>
<dbReference type="EMBL" id="BARS01002558">
    <property type="protein sequence ID" value="GAF69330.1"/>
    <property type="molecule type" value="Genomic_DNA"/>
</dbReference>